<evidence type="ECO:0008006" key="4">
    <source>
        <dbReference type="Google" id="ProtNLM"/>
    </source>
</evidence>
<reference evidence="2 3" key="1">
    <citation type="submission" date="2020-08" db="EMBL/GenBank/DDBJ databases">
        <title>Genomic Encyclopedia of Type Strains, Phase IV (KMG-IV): sequencing the most valuable type-strain genomes for metagenomic binning, comparative biology and taxonomic classification.</title>
        <authorList>
            <person name="Goeker M."/>
        </authorList>
    </citation>
    <scope>NUCLEOTIDE SEQUENCE [LARGE SCALE GENOMIC DNA]</scope>
    <source>
        <strain evidence="2 3">DSM 104969</strain>
    </source>
</reference>
<evidence type="ECO:0000313" key="3">
    <source>
        <dbReference type="Proteomes" id="UP000555103"/>
    </source>
</evidence>
<protein>
    <recommendedName>
        <fullName evidence="4">Lipoprotein</fullName>
    </recommendedName>
</protein>
<name>A0A840CPL4_9BACT</name>
<gene>
    <name evidence="2" type="ORF">GGR21_003964</name>
</gene>
<dbReference type="EMBL" id="JACIEP010000021">
    <property type="protein sequence ID" value="MBB4038037.1"/>
    <property type="molecule type" value="Genomic_DNA"/>
</dbReference>
<organism evidence="2 3">
    <name type="scientific">Dysgonomonas hofstadii</name>
    <dbReference type="NCBI Taxonomy" id="637886"/>
    <lineage>
        <taxon>Bacteria</taxon>
        <taxon>Pseudomonadati</taxon>
        <taxon>Bacteroidota</taxon>
        <taxon>Bacteroidia</taxon>
        <taxon>Bacteroidales</taxon>
        <taxon>Dysgonomonadaceae</taxon>
        <taxon>Dysgonomonas</taxon>
    </lineage>
</organism>
<keyword evidence="1" id="KW-0732">Signal</keyword>
<dbReference type="AlphaFoldDB" id="A0A840CPL4"/>
<evidence type="ECO:0000256" key="1">
    <source>
        <dbReference type="SAM" id="SignalP"/>
    </source>
</evidence>
<comment type="caution">
    <text evidence="2">The sequence shown here is derived from an EMBL/GenBank/DDBJ whole genome shotgun (WGS) entry which is preliminary data.</text>
</comment>
<dbReference type="RefSeq" id="WP_183308877.1">
    <property type="nucleotide sequence ID" value="NZ_JACIEP010000021.1"/>
</dbReference>
<sequence>MKIIYKIGILILSISMTISLWNCAGTNDDYIFVHDTNTISQMICKASHSGSDFRGEIYEFNADGEMIEGTFTQEDVEGGYGLILFAISKSLENDVDLSNIYLVATVTYDEIITPSLSGRHDITGDGIIITVKSGVGTIRQYRVRGYYE</sequence>
<keyword evidence="3" id="KW-1185">Reference proteome</keyword>
<feature type="signal peptide" evidence="1">
    <location>
        <begin position="1"/>
        <end position="24"/>
    </location>
</feature>
<dbReference type="Proteomes" id="UP000555103">
    <property type="component" value="Unassembled WGS sequence"/>
</dbReference>
<accession>A0A840CPL4</accession>
<feature type="chain" id="PRO_5033055034" description="Lipoprotein" evidence="1">
    <location>
        <begin position="25"/>
        <end position="148"/>
    </location>
</feature>
<proteinExistence type="predicted"/>
<evidence type="ECO:0000313" key="2">
    <source>
        <dbReference type="EMBL" id="MBB4038037.1"/>
    </source>
</evidence>